<evidence type="ECO:0008006" key="3">
    <source>
        <dbReference type="Google" id="ProtNLM"/>
    </source>
</evidence>
<gene>
    <name evidence="1" type="ORF">NEF87_004162</name>
</gene>
<evidence type="ECO:0000313" key="1">
    <source>
        <dbReference type="EMBL" id="UYP47877.1"/>
    </source>
</evidence>
<evidence type="ECO:0000313" key="2">
    <source>
        <dbReference type="Proteomes" id="UP001208689"/>
    </source>
</evidence>
<proteinExistence type="predicted"/>
<keyword evidence="2" id="KW-1185">Reference proteome</keyword>
<dbReference type="Proteomes" id="UP001208689">
    <property type="component" value="Chromosome"/>
</dbReference>
<accession>A0ABY6HYD3</accession>
<dbReference type="EMBL" id="CP104013">
    <property type="protein sequence ID" value="UYP47877.1"/>
    <property type="molecule type" value="Genomic_DNA"/>
</dbReference>
<reference evidence="1" key="1">
    <citation type="submission" date="2022-09" db="EMBL/GenBank/DDBJ databases">
        <title>Actin cytoskeleton and complex cell architecture in an #Asgard archaeon.</title>
        <authorList>
            <person name="Ponce Toledo R.I."/>
            <person name="Schleper C."/>
            <person name="Rodrigues Oliveira T."/>
            <person name="Wollweber F."/>
            <person name="Xu J."/>
            <person name="Rittmann S."/>
            <person name="Klingl A."/>
            <person name="Pilhofer M."/>
        </authorList>
    </citation>
    <scope>NUCLEOTIDE SEQUENCE</scope>
    <source>
        <strain evidence="1">B-35</strain>
    </source>
</reference>
<name>A0ABY6HYD3_9ARCH</name>
<sequence length="117" mass="13930">MAVEKEINITYFCELCKKEHTHKILHSNNPKFKKKPFPVVHIHKKDLSSEEICSIIYVDQNYKLKKVISKYKTEIIKNPLLNEIIKLEQEFKRLNQKYRDGISDLKSSITDLKKKNQ</sequence>
<organism evidence="1 2">
    <name type="scientific">Candidatus Lokiarchaeum ossiferum</name>
    <dbReference type="NCBI Taxonomy" id="2951803"/>
    <lineage>
        <taxon>Archaea</taxon>
        <taxon>Promethearchaeati</taxon>
        <taxon>Promethearchaeota</taxon>
        <taxon>Promethearchaeia</taxon>
        <taxon>Promethearchaeales</taxon>
        <taxon>Promethearchaeaceae</taxon>
        <taxon>Candidatus Lokiarchaeum</taxon>
    </lineage>
</organism>
<protein>
    <recommendedName>
        <fullName evidence="3">C2H2-type domain-containing protein</fullName>
    </recommendedName>
</protein>